<proteinExistence type="predicted"/>
<sequence length="96" mass="10534">MSGSQSMHVRFPSTLPSPPKEGRPRRVVYPKLAQAKGVSDRCAFTDLFWGPKPLSAVAADATPIDEVRTPHLAVMGQSNQDNRSMSSYFPEFHSSS</sequence>
<accession>S7QLS9</accession>
<dbReference type="Proteomes" id="UP000030669">
    <property type="component" value="Unassembled WGS sequence"/>
</dbReference>
<name>S7QLS9_GLOTA</name>
<evidence type="ECO:0000313" key="3">
    <source>
        <dbReference type="Proteomes" id="UP000030669"/>
    </source>
</evidence>
<dbReference type="OrthoDB" id="3066258at2759"/>
<feature type="region of interest" description="Disordered" evidence="1">
    <location>
        <begin position="72"/>
        <end position="96"/>
    </location>
</feature>
<protein>
    <submittedName>
        <fullName evidence="2">Uncharacterized protein</fullName>
    </submittedName>
</protein>
<feature type="compositionally biased region" description="Polar residues" evidence="1">
    <location>
        <begin position="76"/>
        <end position="96"/>
    </location>
</feature>
<keyword evidence="3" id="KW-1185">Reference proteome</keyword>
<dbReference type="GeneID" id="19299655"/>
<dbReference type="KEGG" id="gtr:GLOTRDRAFT_113046"/>
<evidence type="ECO:0000256" key="1">
    <source>
        <dbReference type="SAM" id="MobiDB-lite"/>
    </source>
</evidence>
<reference evidence="2 3" key="1">
    <citation type="journal article" date="2012" name="Science">
        <title>The Paleozoic origin of enzymatic lignin decomposition reconstructed from 31 fungal genomes.</title>
        <authorList>
            <person name="Floudas D."/>
            <person name="Binder M."/>
            <person name="Riley R."/>
            <person name="Barry K."/>
            <person name="Blanchette R.A."/>
            <person name="Henrissat B."/>
            <person name="Martinez A.T."/>
            <person name="Otillar R."/>
            <person name="Spatafora J.W."/>
            <person name="Yadav J.S."/>
            <person name="Aerts A."/>
            <person name="Benoit I."/>
            <person name="Boyd A."/>
            <person name="Carlson A."/>
            <person name="Copeland A."/>
            <person name="Coutinho P.M."/>
            <person name="de Vries R.P."/>
            <person name="Ferreira P."/>
            <person name="Findley K."/>
            <person name="Foster B."/>
            <person name="Gaskell J."/>
            <person name="Glotzer D."/>
            <person name="Gorecki P."/>
            <person name="Heitman J."/>
            <person name="Hesse C."/>
            <person name="Hori C."/>
            <person name="Igarashi K."/>
            <person name="Jurgens J.A."/>
            <person name="Kallen N."/>
            <person name="Kersten P."/>
            <person name="Kohler A."/>
            <person name="Kuees U."/>
            <person name="Kumar T.K.A."/>
            <person name="Kuo A."/>
            <person name="LaButti K."/>
            <person name="Larrondo L.F."/>
            <person name="Lindquist E."/>
            <person name="Ling A."/>
            <person name="Lombard V."/>
            <person name="Lucas S."/>
            <person name="Lundell T."/>
            <person name="Martin R."/>
            <person name="McLaughlin D.J."/>
            <person name="Morgenstern I."/>
            <person name="Morin E."/>
            <person name="Murat C."/>
            <person name="Nagy L.G."/>
            <person name="Nolan M."/>
            <person name="Ohm R.A."/>
            <person name="Patyshakuliyeva A."/>
            <person name="Rokas A."/>
            <person name="Ruiz-Duenas F.J."/>
            <person name="Sabat G."/>
            <person name="Salamov A."/>
            <person name="Samejima M."/>
            <person name="Schmutz J."/>
            <person name="Slot J.C."/>
            <person name="St John F."/>
            <person name="Stenlid J."/>
            <person name="Sun H."/>
            <person name="Sun S."/>
            <person name="Syed K."/>
            <person name="Tsang A."/>
            <person name="Wiebenga A."/>
            <person name="Young D."/>
            <person name="Pisabarro A."/>
            <person name="Eastwood D.C."/>
            <person name="Martin F."/>
            <person name="Cullen D."/>
            <person name="Grigoriev I.V."/>
            <person name="Hibbett D.S."/>
        </authorList>
    </citation>
    <scope>NUCLEOTIDE SEQUENCE [LARGE SCALE GENOMIC DNA]</scope>
    <source>
        <strain evidence="2 3">ATCC 11539</strain>
    </source>
</reference>
<gene>
    <name evidence="2" type="ORF">GLOTRDRAFT_113046</name>
</gene>
<evidence type="ECO:0000313" key="2">
    <source>
        <dbReference type="EMBL" id="EPQ60392.1"/>
    </source>
</evidence>
<dbReference type="AlphaFoldDB" id="S7QLS9"/>
<feature type="region of interest" description="Disordered" evidence="1">
    <location>
        <begin position="1"/>
        <end position="25"/>
    </location>
</feature>
<dbReference type="EMBL" id="KB469296">
    <property type="protein sequence ID" value="EPQ60392.1"/>
    <property type="molecule type" value="Genomic_DNA"/>
</dbReference>
<dbReference type="HOGENOM" id="CLU_2359942_0_0_1"/>
<dbReference type="RefSeq" id="XP_007860812.1">
    <property type="nucleotide sequence ID" value="XM_007862621.1"/>
</dbReference>
<organism evidence="2 3">
    <name type="scientific">Gloeophyllum trabeum (strain ATCC 11539 / FP-39264 / Madison 617)</name>
    <name type="common">Brown rot fungus</name>
    <dbReference type="NCBI Taxonomy" id="670483"/>
    <lineage>
        <taxon>Eukaryota</taxon>
        <taxon>Fungi</taxon>
        <taxon>Dikarya</taxon>
        <taxon>Basidiomycota</taxon>
        <taxon>Agaricomycotina</taxon>
        <taxon>Agaricomycetes</taxon>
        <taxon>Gloeophyllales</taxon>
        <taxon>Gloeophyllaceae</taxon>
        <taxon>Gloeophyllum</taxon>
    </lineage>
</organism>